<evidence type="ECO:0000256" key="1">
    <source>
        <dbReference type="SAM" id="MobiDB-lite"/>
    </source>
</evidence>
<proteinExistence type="predicted"/>
<feature type="region of interest" description="Disordered" evidence="1">
    <location>
        <begin position="71"/>
        <end position="93"/>
    </location>
</feature>
<gene>
    <name evidence="2" type="ORF">CBRE1094_LOCUS6524</name>
</gene>
<dbReference type="EMBL" id="HBGU01011888">
    <property type="protein sequence ID" value="CAD9416421.1"/>
    <property type="molecule type" value="Transcribed_RNA"/>
</dbReference>
<reference evidence="2" key="1">
    <citation type="submission" date="2021-01" db="EMBL/GenBank/DDBJ databases">
        <authorList>
            <person name="Corre E."/>
            <person name="Pelletier E."/>
            <person name="Niang G."/>
            <person name="Scheremetjew M."/>
            <person name="Finn R."/>
            <person name="Kale V."/>
            <person name="Holt S."/>
            <person name="Cochrane G."/>
            <person name="Meng A."/>
            <person name="Brown T."/>
            <person name="Cohen L."/>
        </authorList>
    </citation>
    <scope>NUCLEOTIDE SEQUENCE</scope>
    <source>
        <strain evidence="2">UTEX LB 985</strain>
    </source>
</reference>
<accession>A0A7S2C600</accession>
<name>A0A7S2C600_9EUKA</name>
<dbReference type="AlphaFoldDB" id="A0A7S2C600"/>
<organism evidence="2">
    <name type="scientific">Haptolina brevifila</name>
    <dbReference type="NCBI Taxonomy" id="156173"/>
    <lineage>
        <taxon>Eukaryota</taxon>
        <taxon>Haptista</taxon>
        <taxon>Haptophyta</taxon>
        <taxon>Prymnesiophyceae</taxon>
        <taxon>Prymnesiales</taxon>
        <taxon>Prymnesiaceae</taxon>
        <taxon>Haptolina</taxon>
    </lineage>
</organism>
<sequence length="98" mass="9912">MAKAAKVTIVPVALAGADDVGAIAGSGGEKIVKVHFGQPIAVDGSEDPTALLVRVRKELINLNVNLGGSGAQQGTEETHVAGKGNPTKKNAIDGILKF</sequence>
<protein>
    <submittedName>
        <fullName evidence="2">Uncharacterized protein</fullName>
    </submittedName>
</protein>
<evidence type="ECO:0000313" key="2">
    <source>
        <dbReference type="EMBL" id="CAD9416421.1"/>
    </source>
</evidence>